<dbReference type="InterPro" id="IPR049445">
    <property type="entry name" value="TetR_SbtR-like_C"/>
</dbReference>
<evidence type="ECO:0000256" key="4">
    <source>
        <dbReference type="PROSITE-ProRule" id="PRU00335"/>
    </source>
</evidence>
<evidence type="ECO:0000256" key="2">
    <source>
        <dbReference type="ARBA" id="ARBA00023125"/>
    </source>
</evidence>
<evidence type="ECO:0000256" key="1">
    <source>
        <dbReference type="ARBA" id="ARBA00023015"/>
    </source>
</evidence>
<dbReference type="SUPFAM" id="SSF46689">
    <property type="entry name" value="Homeodomain-like"/>
    <property type="match status" value="1"/>
</dbReference>
<organism evidence="6 7">
    <name type="scientific">Crossiella cryophila</name>
    <dbReference type="NCBI Taxonomy" id="43355"/>
    <lineage>
        <taxon>Bacteria</taxon>
        <taxon>Bacillati</taxon>
        <taxon>Actinomycetota</taxon>
        <taxon>Actinomycetes</taxon>
        <taxon>Pseudonocardiales</taxon>
        <taxon>Pseudonocardiaceae</taxon>
        <taxon>Crossiella</taxon>
    </lineage>
</organism>
<dbReference type="Gene3D" id="1.10.357.10">
    <property type="entry name" value="Tetracycline Repressor, domain 2"/>
    <property type="match status" value="1"/>
</dbReference>
<dbReference type="PROSITE" id="PS50977">
    <property type="entry name" value="HTH_TETR_2"/>
    <property type="match status" value="1"/>
</dbReference>
<dbReference type="EMBL" id="JACHMH010000001">
    <property type="protein sequence ID" value="MBB4679644.1"/>
    <property type="molecule type" value="Genomic_DNA"/>
</dbReference>
<evidence type="ECO:0000259" key="5">
    <source>
        <dbReference type="PROSITE" id="PS50977"/>
    </source>
</evidence>
<dbReference type="Pfam" id="PF00440">
    <property type="entry name" value="TetR_N"/>
    <property type="match status" value="1"/>
</dbReference>
<dbReference type="PANTHER" id="PTHR30055:SF234">
    <property type="entry name" value="HTH-TYPE TRANSCRIPTIONAL REGULATOR BETI"/>
    <property type="match status" value="1"/>
</dbReference>
<keyword evidence="2 4" id="KW-0238">DNA-binding</keyword>
<keyword evidence="7" id="KW-1185">Reference proteome</keyword>
<evidence type="ECO:0000313" key="7">
    <source>
        <dbReference type="Proteomes" id="UP000533598"/>
    </source>
</evidence>
<evidence type="ECO:0000313" key="6">
    <source>
        <dbReference type="EMBL" id="MBB4679644.1"/>
    </source>
</evidence>
<dbReference type="InterPro" id="IPR050109">
    <property type="entry name" value="HTH-type_TetR-like_transc_reg"/>
</dbReference>
<dbReference type="PRINTS" id="PR00455">
    <property type="entry name" value="HTHTETR"/>
</dbReference>
<dbReference type="RefSeq" id="WP_185005366.1">
    <property type="nucleotide sequence ID" value="NZ_BAAAUI010000001.1"/>
</dbReference>
<name>A0A7W7FY36_9PSEU</name>
<feature type="domain" description="HTH tetR-type" evidence="5">
    <location>
        <begin position="17"/>
        <end position="76"/>
    </location>
</feature>
<dbReference type="GO" id="GO:0003700">
    <property type="term" value="F:DNA-binding transcription factor activity"/>
    <property type="evidence" value="ECO:0007669"/>
    <property type="project" value="TreeGrafter"/>
</dbReference>
<keyword evidence="1" id="KW-0805">Transcription regulation</keyword>
<dbReference type="PANTHER" id="PTHR30055">
    <property type="entry name" value="HTH-TYPE TRANSCRIPTIONAL REGULATOR RUTR"/>
    <property type="match status" value="1"/>
</dbReference>
<gene>
    <name evidence="6" type="ORF">HNR67_005762</name>
</gene>
<accession>A0A7W7FY36</accession>
<feature type="DNA-binding region" description="H-T-H motif" evidence="4">
    <location>
        <begin position="39"/>
        <end position="58"/>
    </location>
</feature>
<sequence length="195" mass="20638">MSTPDRPAGRAQRVDARTNRDRILNAADEVFGQGGETASTEEVARLAGVGIGTVFRHFPTKAGLLEAVLVRRFDRLRERAEARFDADPGPAFFDFFRQVVADAATKILIGEALLDAGGTGGGAAAASDGLRQAVGTLLRHAQQGGAVRADMALPEVYALLVGTARAAAKARLDQEVTDRMLTIVFDGLAPHRSVT</sequence>
<dbReference type="InterPro" id="IPR001647">
    <property type="entry name" value="HTH_TetR"/>
</dbReference>
<reference evidence="6 7" key="1">
    <citation type="submission" date="2020-08" db="EMBL/GenBank/DDBJ databases">
        <title>Sequencing the genomes of 1000 actinobacteria strains.</title>
        <authorList>
            <person name="Klenk H.-P."/>
        </authorList>
    </citation>
    <scope>NUCLEOTIDE SEQUENCE [LARGE SCALE GENOMIC DNA]</scope>
    <source>
        <strain evidence="6 7">DSM 44230</strain>
    </source>
</reference>
<dbReference type="AlphaFoldDB" id="A0A7W7FY36"/>
<keyword evidence="3" id="KW-0804">Transcription</keyword>
<dbReference type="InterPro" id="IPR036271">
    <property type="entry name" value="Tet_transcr_reg_TetR-rel_C_sf"/>
</dbReference>
<dbReference type="Proteomes" id="UP000533598">
    <property type="component" value="Unassembled WGS sequence"/>
</dbReference>
<dbReference type="InterPro" id="IPR009057">
    <property type="entry name" value="Homeodomain-like_sf"/>
</dbReference>
<comment type="caution">
    <text evidence="6">The sequence shown here is derived from an EMBL/GenBank/DDBJ whole genome shotgun (WGS) entry which is preliminary data.</text>
</comment>
<protein>
    <submittedName>
        <fullName evidence="6">AcrR family transcriptional regulator</fullName>
    </submittedName>
</protein>
<proteinExistence type="predicted"/>
<evidence type="ECO:0000256" key="3">
    <source>
        <dbReference type="ARBA" id="ARBA00023163"/>
    </source>
</evidence>
<dbReference type="SUPFAM" id="SSF48498">
    <property type="entry name" value="Tetracyclin repressor-like, C-terminal domain"/>
    <property type="match status" value="1"/>
</dbReference>
<dbReference type="Pfam" id="PF21597">
    <property type="entry name" value="TetR_C_43"/>
    <property type="match status" value="1"/>
</dbReference>
<dbReference type="GO" id="GO:0000976">
    <property type="term" value="F:transcription cis-regulatory region binding"/>
    <property type="evidence" value="ECO:0007669"/>
    <property type="project" value="TreeGrafter"/>
</dbReference>